<feature type="transmembrane region" description="Helical" evidence="1">
    <location>
        <begin position="147"/>
        <end position="169"/>
    </location>
</feature>
<accession>A0A1E5JWI8</accession>
<keyword evidence="3" id="KW-1185">Reference proteome</keyword>
<evidence type="ECO:0008006" key="4">
    <source>
        <dbReference type="Google" id="ProtNLM"/>
    </source>
</evidence>
<evidence type="ECO:0000313" key="3">
    <source>
        <dbReference type="Proteomes" id="UP000095229"/>
    </source>
</evidence>
<organism evidence="2 3">
    <name type="scientific">Legionella parisiensis</name>
    <dbReference type="NCBI Taxonomy" id="45071"/>
    <lineage>
        <taxon>Bacteria</taxon>
        <taxon>Pseudomonadati</taxon>
        <taxon>Pseudomonadota</taxon>
        <taxon>Gammaproteobacteria</taxon>
        <taxon>Legionellales</taxon>
        <taxon>Legionellaceae</taxon>
        <taxon>Legionella</taxon>
    </lineage>
</organism>
<feature type="transmembrane region" description="Helical" evidence="1">
    <location>
        <begin position="12"/>
        <end position="43"/>
    </location>
</feature>
<dbReference type="PATRIC" id="fig|45071.7.peg.108"/>
<keyword evidence="1" id="KW-0812">Transmembrane</keyword>
<dbReference type="RefSeq" id="WP_069683370.1">
    <property type="nucleotide sequence ID" value="NZ_LSOG01000003.1"/>
</dbReference>
<dbReference type="OrthoDB" id="5792512at2"/>
<evidence type="ECO:0000256" key="1">
    <source>
        <dbReference type="SAM" id="Phobius"/>
    </source>
</evidence>
<name>A0A1E5JWI8_9GAMM</name>
<keyword evidence="1" id="KW-0472">Membrane</keyword>
<keyword evidence="1" id="KW-1133">Transmembrane helix</keyword>
<comment type="caution">
    <text evidence="2">The sequence shown here is derived from an EMBL/GenBank/DDBJ whole genome shotgun (WGS) entry which is preliminary data.</text>
</comment>
<sequence length="184" mass="20864">MMTPFSQKYFYFIANILLTGYILVISATLFNPLLAALILALALKPFGTFLEKFKIPRLLASLISVVTFVIFLGGLILFFQAQIRSIDFKLGHISQNMISIPSHIQSSVSNFLGISEEQQTSLLNEMFTIIIKNSTVLFNRTLSFTTALFASISIFIIALFFSLIIESFLKIFYSKWLRRNTIPI</sequence>
<reference evidence="2 3" key="1">
    <citation type="submission" date="2016-02" db="EMBL/GenBank/DDBJ databases">
        <title>Secondary metabolites in Legionella.</title>
        <authorList>
            <person name="Tobias N.J."/>
            <person name="Bode H.B."/>
        </authorList>
    </citation>
    <scope>NUCLEOTIDE SEQUENCE [LARGE SCALE GENOMIC DNA]</scope>
    <source>
        <strain evidence="2 3">DSM 19216</strain>
    </source>
</reference>
<feature type="transmembrane region" description="Helical" evidence="1">
    <location>
        <begin position="55"/>
        <end position="79"/>
    </location>
</feature>
<evidence type="ECO:0000313" key="2">
    <source>
        <dbReference type="EMBL" id="OEH48850.1"/>
    </source>
</evidence>
<dbReference type="AlphaFoldDB" id="A0A1E5JWI8"/>
<proteinExistence type="predicted"/>
<dbReference type="Proteomes" id="UP000095229">
    <property type="component" value="Unassembled WGS sequence"/>
</dbReference>
<gene>
    <name evidence="2" type="ORF">lpari_00097</name>
</gene>
<protein>
    <recommendedName>
        <fullName evidence="4">AI-2 transport protein TqsA</fullName>
    </recommendedName>
</protein>
<dbReference type="EMBL" id="LSOG01000003">
    <property type="protein sequence ID" value="OEH48850.1"/>
    <property type="molecule type" value="Genomic_DNA"/>
</dbReference>